<name>A0ABV0ED66_9BURK</name>
<dbReference type="Proteomes" id="UP001482231">
    <property type="component" value="Unassembled WGS sequence"/>
</dbReference>
<evidence type="ECO:0000256" key="3">
    <source>
        <dbReference type="ARBA" id="ARBA00023082"/>
    </source>
</evidence>
<dbReference type="InterPro" id="IPR053866">
    <property type="entry name" value="PhyR_sigma2"/>
</dbReference>
<keyword evidence="3" id="KW-0731">Sigma factor</keyword>
<evidence type="ECO:0000256" key="2">
    <source>
        <dbReference type="ARBA" id="ARBA00023015"/>
    </source>
</evidence>
<dbReference type="NCBIfam" id="TIGR02937">
    <property type="entry name" value="sigma70-ECF"/>
    <property type="match status" value="1"/>
</dbReference>
<keyword evidence="2" id="KW-0805">Transcription regulation</keyword>
<dbReference type="SUPFAM" id="SSF88946">
    <property type="entry name" value="Sigma2 domain of RNA polymerase sigma factors"/>
    <property type="match status" value="1"/>
</dbReference>
<organism evidence="7 8">
    <name type="scientific">Thiobacter aerophilum</name>
    <dbReference type="NCBI Taxonomy" id="3121275"/>
    <lineage>
        <taxon>Bacteria</taxon>
        <taxon>Pseudomonadati</taxon>
        <taxon>Pseudomonadota</taxon>
        <taxon>Betaproteobacteria</taxon>
        <taxon>Burkholderiales</taxon>
        <taxon>Thiobacteraceae</taxon>
        <taxon>Thiobacter</taxon>
    </lineage>
</organism>
<protein>
    <submittedName>
        <fullName evidence="7">Sigma-70 family RNA polymerase sigma factor</fullName>
    </submittedName>
</protein>
<evidence type="ECO:0000313" key="7">
    <source>
        <dbReference type="EMBL" id="MEO1766605.1"/>
    </source>
</evidence>
<dbReference type="InterPro" id="IPR039425">
    <property type="entry name" value="RNA_pol_sigma-70-like"/>
</dbReference>
<dbReference type="InterPro" id="IPR013325">
    <property type="entry name" value="RNA_pol_sigma_r2"/>
</dbReference>
<evidence type="ECO:0000256" key="4">
    <source>
        <dbReference type="ARBA" id="ARBA00023163"/>
    </source>
</evidence>
<dbReference type="RefSeq" id="WP_347307715.1">
    <property type="nucleotide sequence ID" value="NZ_JBAJEX010000003.1"/>
</dbReference>
<reference evidence="7 8" key="1">
    <citation type="submission" date="2024-02" db="EMBL/GenBank/DDBJ databases">
        <title>New thermophilic sulfur-oxidizing bacteria from a hot springs of the Uzon caldera (Kamchatka, Russia).</title>
        <authorList>
            <person name="Dukat A.M."/>
            <person name="Elcheninov A.G."/>
            <person name="Frolov E.N."/>
        </authorList>
    </citation>
    <scope>NUCLEOTIDE SEQUENCE [LARGE SCALE GENOMIC DNA]</scope>
    <source>
        <strain evidence="7 8">AK1</strain>
    </source>
</reference>
<evidence type="ECO:0000313" key="8">
    <source>
        <dbReference type="Proteomes" id="UP001482231"/>
    </source>
</evidence>
<dbReference type="PANTHER" id="PTHR43133">
    <property type="entry name" value="RNA POLYMERASE ECF-TYPE SIGMA FACTO"/>
    <property type="match status" value="1"/>
</dbReference>
<dbReference type="Pfam" id="PF08281">
    <property type="entry name" value="Sigma70_r4_2"/>
    <property type="match status" value="1"/>
</dbReference>
<dbReference type="InterPro" id="IPR013249">
    <property type="entry name" value="RNA_pol_sigma70_r4_t2"/>
</dbReference>
<evidence type="ECO:0000259" key="5">
    <source>
        <dbReference type="Pfam" id="PF08281"/>
    </source>
</evidence>
<dbReference type="InterPro" id="IPR014284">
    <property type="entry name" value="RNA_pol_sigma-70_dom"/>
</dbReference>
<gene>
    <name evidence="7" type="ORF">V6E02_05215</name>
</gene>
<evidence type="ECO:0000259" key="6">
    <source>
        <dbReference type="Pfam" id="PF22029"/>
    </source>
</evidence>
<accession>A0ABV0ED66</accession>
<feature type="domain" description="PhyR sigma2" evidence="6">
    <location>
        <begin position="8"/>
        <end position="62"/>
    </location>
</feature>
<comment type="caution">
    <text evidence="7">The sequence shown here is derived from an EMBL/GenBank/DDBJ whole genome shotgun (WGS) entry which is preliminary data.</text>
</comment>
<feature type="domain" description="RNA polymerase sigma factor 70 region 4 type 2" evidence="5">
    <location>
        <begin position="105"/>
        <end position="157"/>
    </location>
</feature>
<dbReference type="Gene3D" id="1.10.1740.10">
    <property type="match status" value="1"/>
</dbReference>
<keyword evidence="4" id="KW-0804">Transcription</keyword>
<evidence type="ECO:0000256" key="1">
    <source>
        <dbReference type="ARBA" id="ARBA00010641"/>
    </source>
</evidence>
<dbReference type="InterPro" id="IPR036388">
    <property type="entry name" value="WH-like_DNA-bd_sf"/>
</dbReference>
<comment type="similarity">
    <text evidence="1">Belongs to the sigma-70 factor family. ECF subfamily.</text>
</comment>
<proteinExistence type="inferred from homology"/>
<dbReference type="EMBL" id="JBAJEX010000003">
    <property type="protein sequence ID" value="MEO1766605.1"/>
    <property type="molecule type" value="Genomic_DNA"/>
</dbReference>
<keyword evidence="8" id="KW-1185">Reference proteome</keyword>
<dbReference type="Pfam" id="PF22029">
    <property type="entry name" value="PhyR_sigma2"/>
    <property type="match status" value="1"/>
</dbReference>
<dbReference type="PANTHER" id="PTHR43133:SF25">
    <property type="entry name" value="RNA POLYMERASE SIGMA FACTOR RFAY-RELATED"/>
    <property type="match status" value="1"/>
</dbReference>
<dbReference type="Gene3D" id="1.10.10.10">
    <property type="entry name" value="Winged helix-like DNA-binding domain superfamily/Winged helix DNA-binding domain"/>
    <property type="match status" value="1"/>
</dbReference>
<dbReference type="InterPro" id="IPR013324">
    <property type="entry name" value="RNA_pol_sigma_r3/r4-like"/>
</dbReference>
<dbReference type="SUPFAM" id="SSF88659">
    <property type="entry name" value="Sigma3 and sigma4 domains of RNA polymerase sigma factors"/>
    <property type="match status" value="1"/>
</dbReference>
<sequence>MWQRRHPITEHIPRLRRFARALTGDAARADDLVQDTLERALKKFALWRHGSDLRAWLFTVMHNVYVNQQAARREGAGPAWEGVSDEDVLEKLPVAPTQEKALELRDLAAALAQLAPEQREVLLLVGLEGLRYEEVARVLGVPLGTVMSRLARGRERLRRLMEGERWPSLRRVK</sequence>